<evidence type="ECO:0000256" key="8">
    <source>
        <dbReference type="ARBA" id="ARBA00022991"/>
    </source>
</evidence>
<dbReference type="InterPro" id="IPR003661">
    <property type="entry name" value="HisK_dim/P_dom"/>
</dbReference>
<dbReference type="InterPro" id="IPR035965">
    <property type="entry name" value="PAS-like_dom_sf"/>
</dbReference>
<evidence type="ECO:0000256" key="3">
    <source>
        <dbReference type="ARBA" id="ARBA00012438"/>
    </source>
</evidence>
<dbReference type="InterPro" id="IPR005467">
    <property type="entry name" value="His_kinase_dom"/>
</dbReference>
<comment type="catalytic activity">
    <reaction evidence="1">
        <text>ATP + protein L-histidine = ADP + protein N-phospho-L-histidine.</text>
        <dbReference type="EC" id="2.7.13.3"/>
    </reaction>
</comment>
<keyword evidence="4" id="KW-0600">Photoreceptor protein</keyword>
<organism evidence="13 14">
    <name type="scientific">Alienimonas chondri</name>
    <dbReference type="NCBI Taxonomy" id="2681879"/>
    <lineage>
        <taxon>Bacteria</taxon>
        <taxon>Pseudomonadati</taxon>
        <taxon>Planctomycetota</taxon>
        <taxon>Planctomycetia</taxon>
        <taxon>Planctomycetales</taxon>
        <taxon>Planctomycetaceae</taxon>
        <taxon>Alienimonas</taxon>
    </lineage>
</organism>
<feature type="domain" description="Histidine kinase" evidence="12">
    <location>
        <begin position="544"/>
        <end position="758"/>
    </location>
</feature>
<evidence type="ECO:0000313" key="14">
    <source>
        <dbReference type="Proteomes" id="UP000609651"/>
    </source>
</evidence>
<keyword evidence="9" id="KW-0675">Receptor</keyword>
<accession>A0ABX1V7Z3</accession>
<keyword evidence="5" id="KW-0716">Sensory transduction</keyword>
<feature type="region of interest" description="Disordered" evidence="10">
    <location>
        <begin position="1"/>
        <end position="21"/>
    </location>
</feature>
<dbReference type="GO" id="GO:0004673">
    <property type="term" value="F:protein histidine kinase activity"/>
    <property type="evidence" value="ECO:0007669"/>
    <property type="project" value="UniProtKB-EC"/>
</dbReference>
<reference evidence="13 14" key="1">
    <citation type="journal article" date="2020" name="Syst. Appl. Microbiol.">
        <title>Alienimonas chondri sp. nov., a novel planctomycete isolated from the biofilm of the red alga Chondrus crispus.</title>
        <authorList>
            <person name="Vitorino I."/>
            <person name="Albuquerque L."/>
            <person name="Wiegand S."/>
            <person name="Kallscheuer N."/>
            <person name="da Costa M.S."/>
            <person name="Lobo-da-Cunha A."/>
            <person name="Jogler C."/>
            <person name="Lage O.M."/>
        </authorList>
    </citation>
    <scope>NUCLEOTIDE SEQUENCE [LARGE SCALE GENOMIC DNA]</scope>
    <source>
        <strain evidence="13 14">LzC2</strain>
    </source>
</reference>
<dbReference type="SUPFAM" id="SSF47384">
    <property type="entry name" value="Homodimeric domain of signal transducing histidine kinase"/>
    <property type="match status" value="1"/>
</dbReference>
<dbReference type="Gene3D" id="3.30.450.270">
    <property type="match status" value="1"/>
</dbReference>
<feature type="domain" description="Phytochrome chromophore attachment site" evidence="11">
    <location>
        <begin position="166"/>
        <end position="307"/>
    </location>
</feature>
<dbReference type="Pfam" id="PF00360">
    <property type="entry name" value="PHY"/>
    <property type="match status" value="1"/>
</dbReference>
<dbReference type="InterPro" id="IPR043150">
    <property type="entry name" value="Phytochrome_PHY_sf"/>
</dbReference>
<dbReference type="PROSITE" id="PS50046">
    <property type="entry name" value="PHYTOCHROME_2"/>
    <property type="match status" value="1"/>
</dbReference>
<dbReference type="SUPFAM" id="SSF55874">
    <property type="entry name" value="ATPase domain of HSP90 chaperone/DNA topoisomerase II/histidine kinase"/>
    <property type="match status" value="1"/>
</dbReference>
<comment type="similarity">
    <text evidence="2">In the N-terminal section; belongs to the phytochrome family.</text>
</comment>
<evidence type="ECO:0000256" key="10">
    <source>
        <dbReference type="SAM" id="MobiDB-lite"/>
    </source>
</evidence>
<evidence type="ECO:0000256" key="2">
    <source>
        <dbReference type="ARBA" id="ARBA00006402"/>
    </source>
</evidence>
<gene>
    <name evidence="13" type="primary">cph1</name>
    <name evidence="13" type="ORF">LzC2_03530</name>
</gene>
<protein>
    <recommendedName>
        <fullName evidence="3">histidine kinase</fullName>
        <ecNumber evidence="3">2.7.13.3</ecNumber>
    </recommendedName>
</protein>
<dbReference type="InterPro" id="IPR029016">
    <property type="entry name" value="GAF-like_dom_sf"/>
</dbReference>
<dbReference type="PANTHER" id="PTHR42878">
    <property type="entry name" value="TWO-COMPONENT HISTIDINE KINASE"/>
    <property type="match status" value="1"/>
</dbReference>
<keyword evidence="6 13" id="KW-0808">Transferase</keyword>
<name>A0ABX1V7Z3_9PLAN</name>
<dbReference type="InterPro" id="IPR003018">
    <property type="entry name" value="GAF"/>
</dbReference>
<dbReference type="SMART" id="SM00065">
    <property type="entry name" value="GAF"/>
    <property type="match status" value="1"/>
</dbReference>
<dbReference type="InterPro" id="IPR016132">
    <property type="entry name" value="Phyto_chromo_attachment"/>
</dbReference>
<evidence type="ECO:0000256" key="6">
    <source>
        <dbReference type="ARBA" id="ARBA00022679"/>
    </source>
</evidence>
<dbReference type="Gene3D" id="1.10.287.130">
    <property type="match status" value="1"/>
</dbReference>
<dbReference type="Pfam" id="PF02518">
    <property type="entry name" value="HATPase_c"/>
    <property type="match status" value="1"/>
</dbReference>
<dbReference type="PROSITE" id="PS50109">
    <property type="entry name" value="HIS_KIN"/>
    <property type="match status" value="1"/>
</dbReference>
<evidence type="ECO:0000259" key="11">
    <source>
        <dbReference type="PROSITE" id="PS50046"/>
    </source>
</evidence>
<evidence type="ECO:0000256" key="9">
    <source>
        <dbReference type="ARBA" id="ARBA00023170"/>
    </source>
</evidence>
<dbReference type="PANTHER" id="PTHR42878:SF15">
    <property type="entry name" value="BACTERIOPHYTOCHROME"/>
    <property type="match status" value="1"/>
</dbReference>
<evidence type="ECO:0000313" key="13">
    <source>
        <dbReference type="EMBL" id="NNJ24297.1"/>
    </source>
</evidence>
<dbReference type="Gene3D" id="3.30.450.40">
    <property type="match status" value="1"/>
</dbReference>
<dbReference type="Gene3D" id="3.30.565.10">
    <property type="entry name" value="Histidine kinase-like ATPase, C-terminal domain"/>
    <property type="match status" value="1"/>
</dbReference>
<keyword evidence="14" id="KW-1185">Reference proteome</keyword>
<dbReference type="EC" id="2.7.13.3" evidence="3"/>
<dbReference type="Pfam" id="PF00512">
    <property type="entry name" value="HisKA"/>
    <property type="match status" value="1"/>
</dbReference>
<dbReference type="InterPro" id="IPR036097">
    <property type="entry name" value="HisK_dim/P_sf"/>
</dbReference>
<keyword evidence="7" id="KW-0418">Kinase</keyword>
<evidence type="ECO:0000256" key="7">
    <source>
        <dbReference type="ARBA" id="ARBA00022777"/>
    </source>
</evidence>
<evidence type="ECO:0000256" key="4">
    <source>
        <dbReference type="ARBA" id="ARBA00022543"/>
    </source>
</evidence>
<keyword evidence="8" id="KW-0157">Chromophore</keyword>
<dbReference type="SUPFAM" id="SSF55781">
    <property type="entry name" value="GAF domain-like"/>
    <property type="match status" value="2"/>
</dbReference>
<dbReference type="SUPFAM" id="SSF55785">
    <property type="entry name" value="PYP-like sensor domain (PAS domain)"/>
    <property type="match status" value="1"/>
</dbReference>
<evidence type="ECO:0000259" key="12">
    <source>
        <dbReference type="PROSITE" id="PS50109"/>
    </source>
</evidence>
<dbReference type="Gene3D" id="3.30.450.20">
    <property type="entry name" value="PAS domain"/>
    <property type="match status" value="1"/>
</dbReference>
<dbReference type="Pfam" id="PF08446">
    <property type="entry name" value="PAS_2"/>
    <property type="match status" value="1"/>
</dbReference>
<evidence type="ECO:0000256" key="1">
    <source>
        <dbReference type="ARBA" id="ARBA00000085"/>
    </source>
</evidence>
<dbReference type="InterPro" id="IPR013515">
    <property type="entry name" value="Phytochrome_cen-reg"/>
</dbReference>
<proteinExistence type="inferred from homology"/>
<sequence length="768" mass="85229">MSGQIERPRRQTTHHSETKPQEALEELLDECAQEPIRTPGAIQPHGALIAVDRGMRITRASRNLEAFAGVAADAAVGRPIDEVLRFPDSFQFDRPRLEGGATLVTVHAPQNVDRPLRASVHQAGDETVVEFEPASEERDDSGEGASRRETYDLITGLLGQTRGDRTIEQLCEMTVEAIRRRLGFDHVMIYRFDAKYSGEVVAESRNESLDSYLGLRFPASDIPEQARALYLETPVRALADVRYEPVELLGDDANRDPLDMSACRLRSMSPIHRVYLQNMGVAASVVLSIVCEGRLWGLVACHHATPRAISLDTVHAMALVSETISIRVQMAEERRMRQALNGRFVTQNRVLDRLHSAEDLVAELAEVADDLIALLEADGLAVRFGEDVWTFGKAPERGHAAKLMDEIGRLGGDGLFFSESLLRDLPNAAAVAEGVAGVASLQFRERDFILFFREEQARSVRWGGNPEKAVSRDASGRLLPRASFAEWVEQVGGRCRAWTDVDRETADDFRKALAVFVLRRTRELKVLNRRLRQKTDEIEQFVYSVSHDLKSPLVTCQGFLGVLREDLAAGRTEDLEDSIGRIERAATTMGTFVNDLLAFSQIGRAGEGEGAPVDLNEVVHDVLGQLAPRIQAQDVTVDVDDRLPTLVCRRHDALRVFDNLLSNALKYGCDGENRRIEVSCRSQAVEHIVSVRDWGEGIPEEYHAKAMQLFQRVHTQKDGTGVGLASVSKIVEQLGGRVWLENASDGGLIVHLAFPRELPLEHRFAGAV</sequence>
<dbReference type="PRINTS" id="PR01033">
    <property type="entry name" value="PHYTOCHROME"/>
</dbReference>
<dbReference type="InterPro" id="IPR013654">
    <property type="entry name" value="PAS_2"/>
</dbReference>
<dbReference type="SMART" id="SM00388">
    <property type="entry name" value="HisKA"/>
    <property type="match status" value="1"/>
</dbReference>
<dbReference type="InterPro" id="IPR001294">
    <property type="entry name" value="Phytochrome"/>
</dbReference>
<dbReference type="InterPro" id="IPR003594">
    <property type="entry name" value="HATPase_dom"/>
</dbReference>
<dbReference type="RefSeq" id="WP_171183095.1">
    <property type="nucleotide sequence ID" value="NZ_WTPX01000006.1"/>
</dbReference>
<dbReference type="InterPro" id="IPR036890">
    <property type="entry name" value="HATPase_C_sf"/>
</dbReference>
<dbReference type="CDD" id="cd00082">
    <property type="entry name" value="HisKA"/>
    <property type="match status" value="1"/>
</dbReference>
<dbReference type="EMBL" id="WTPX01000006">
    <property type="protein sequence ID" value="NNJ24297.1"/>
    <property type="molecule type" value="Genomic_DNA"/>
</dbReference>
<dbReference type="Pfam" id="PF01590">
    <property type="entry name" value="GAF"/>
    <property type="match status" value="1"/>
</dbReference>
<dbReference type="SMART" id="SM00387">
    <property type="entry name" value="HATPase_c"/>
    <property type="match status" value="1"/>
</dbReference>
<evidence type="ECO:0000256" key="5">
    <source>
        <dbReference type="ARBA" id="ARBA00022606"/>
    </source>
</evidence>
<dbReference type="Proteomes" id="UP000609651">
    <property type="component" value="Unassembled WGS sequence"/>
</dbReference>
<dbReference type="InterPro" id="IPR050351">
    <property type="entry name" value="BphY/WalK/GraS-like"/>
</dbReference>
<comment type="caution">
    <text evidence="13">The sequence shown here is derived from an EMBL/GenBank/DDBJ whole genome shotgun (WGS) entry which is preliminary data.</text>
</comment>